<gene>
    <name evidence="3" type="ORF">FHS89_002882</name>
</gene>
<dbReference type="Gene3D" id="3.40.630.30">
    <property type="match status" value="1"/>
</dbReference>
<reference evidence="3 4" key="1">
    <citation type="submission" date="2020-08" db="EMBL/GenBank/DDBJ databases">
        <title>Genomic Encyclopedia of Type Strains, Phase IV (KMG-IV): sequencing the most valuable type-strain genomes for metagenomic binning, comparative biology and taxonomic classification.</title>
        <authorList>
            <person name="Goeker M."/>
        </authorList>
    </citation>
    <scope>NUCLEOTIDE SEQUENCE [LARGE SCALE GENOMIC DNA]</scope>
    <source>
        <strain evidence="3 4">DSM 103377</strain>
    </source>
</reference>
<dbReference type="RefSeq" id="WP_184012798.1">
    <property type="nucleotide sequence ID" value="NZ_JACIJS010000009.1"/>
</dbReference>
<keyword evidence="3" id="KW-0808">Transferase</keyword>
<dbReference type="PANTHER" id="PTHR31438">
    <property type="entry name" value="LYSINE N-ACYLTRANSFERASE C17G9.06C-RELATED"/>
    <property type="match status" value="1"/>
</dbReference>
<organism evidence="3 4">
    <name type="scientific">Rubricella aquisinus</name>
    <dbReference type="NCBI Taxonomy" id="2028108"/>
    <lineage>
        <taxon>Bacteria</taxon>
        <taxon>Pseudomonadati</taxon>
        <taxon>Pseudomonadota</taxon>
        <taxon>Alphaproteobacteria</taxon>
        <taxon>Rhodobacterales</taxon>
        <taxon>Paracoccaceae</taxon>
        <taxon>Rubricella</taxon>
    </lineage>
</organism>
<name>A0A840X0B6_9RHOB</name>
<dbReference type="InterPro" id="IPR000182">
    <property type="entry name" value="GNAT_dom"/>
</dbReference>
<evidence type="ECO:0000256" key="1">
    <source>
        <dbReference type="ARBA" id="ARBA00023251"/>
    </source>
</evidence>
<keyword evidence="4" id="KW-1185">Reference proteome</keyword>
<keyword evidence="1" id="KW-0046">Antibiotic resistance</keyword>
<dbReference type="EMBL" id="JACIJS010000009">
    <property type="protein sequence ID" value="MBB5516840.1"/>
    <property type="molecule type" value="Genomic_DNA"/>
</dbReference>
<feature type="domain" description="N-acetyltransferase" evidence="2">
    <location>
        <begin position="1"/>
        <end position="154"/>
    </location>
</feature>
<accession>A0A840X0B6</accession>
<dbReference type="GO" id="GO:0047663">
    <property type="term" value="F:aminoglycoside 6'-N-acetyltransferase activity"/>
    <property type="evidence" value="ECO:0007669"/>
    <property type="project" value="UniProtKB-EC"/>
</dbReference>
<dbReference type="SUPFAM" id="SSF55729">
    <property type="entry name" value="Acyl-CoA N-acyltransferases (Nat)"/>
    <property type="match status" value="1"/>
</dbReference>
<keyword evidence="3" id="KW-0012">Acyltransferase</keyword>
<protein>
    <submittedName>
        <fullName evidence="3">Aminoglycoside 6'-N-acetyltransferase</fullName>
        <ecNumber evidence="3">2.3.1.82</ecNumber>
    </submittedName>
</protein>
<dbReference type="Pfam" id="PF13523">
    <property type="entry name" value="Acetyltransf_8"/>
    <property type="match status" value="1"/>
</dbReference>
<dbReference type="EC" id="2.3.1.82" evidence="3"/>
<dbReference type="InterPro" id="IPR016181">
    <property type="entry name" value="Acyl_CoA_acyltransferase"/>
</dbReference>
<comment type="caution">
    <text evidence="3">The sequence shown here is derived from an EMBL/GenBank/DDBJ whole genome shotgun (WGS) entry which is preliminary data.</text>
</comment>
<evidence type="ECO:0000259" key="2">
    <source>
        <dbReference type="PROSITE" id="PS51186"/>
    </source>
</evidence>
<dbReference type="PROSITE" id="PS51186">
    <property type="entry name" value="GNAT"/>
    <property type="match status" value="1"/>
</dbReference>
<dbReference type="Proteomes" id="UP000553766">
    <property type="component" value="Unassembled WGS sequence"/>
</dbReference>
<proteinExistence type="predicted"/>
<evidence type="ECO:0000313" key="4">
    <source>
        <dbReference type="Proteomes" id="UP000553766"/>
    </source>
</evidence>
<evidence type="ECO:0000313" key="3">
    <source>
        <dbReference type="EMBL" id="MBB5516840.1"/>
    </source>
</evidence>
<sequence>MTRADLPMIGDWLASPHIGGWWGSPEKEIALMLEDLDNPVMDMRVVCLDGAPFAFVQDYPAHHWPMPQYANQPVGTRALDTFLGDAAFLGKGHAKGYLRQRARDLIDAGAIRVVVDPAPDNAAAVATYRAAGFHGTRVAPCEDGDPVLILEFTG</sequence>
<dbReference type="GO" id="GO:0046677">
    <property type="term" value="P:response to antibiotic"/>
    <property type="evidence" value="ECO:0007669"/>
    <property type="project" value="UniProtKB-KW"/>
</dbReference>
<dbReference type="AlphaFoldDB" id="A0A840X0B6"/>
<dbReference type="PANTHER" id="PTHR31438:SF1">
    <property type="entry name" value="LYSINE N-ACYLTRANSFERASE C17G9.06C-RELATED"/>
    <property type="match status" value="1"/>
</dbReference>